<evidence type="ECO:0000313" key="1">
    <source>
        <dbReference type="EMBL" id="MCS0661148.1"/>
    </source>
</evidence>
<proteinExistence type="predicted"/>
<comment type="caution">
    <text evidence="1">The sequence shown here is derived from an EMBL/GenBank/DDBJ whole genome shotgun (WGS) entry which is preliminary data.</text>
</comment>
<dbReference type="Proteomes" id="UP001204621">
    <property type="component" value="Unassembled WGS sequence"/>
</dbReference>
<dbReference type="PANTHER" id="PTHR34235:SF4">
    <property type="entry name" value="SLR0291 PROTEIN"/>
    <property type="match status" value="1"/>
</dbReference>
<dbReference type="EMBL" id="JANUGU010000014">
    <property type="protein sequence ID" value="MCS0661148.1"/>
    <property type="molecule type" value="Genomic_DNA"/>
</dbReference>
<accession>A0ABT2D744</accession>
<protein>
    <submittedName>
        <fullName evidence="1">DUF29 domain-containing protein</fullName>
    </submittedName>
</protein>
<reference evidence="1 2" key="1">
    <citation type="submission" date="2022-08" db="EMBL/GenBank/DDBJ databases">
        <title>Reclassification of Massilia species as members of the genera Telluria, Duganella, Pseudoduganella, Mokoshia gen. nov. and Zemynaea gen. nov. using orthogonal and non-orthogonal genome-based approaches.</title>
        <authorList>
            <person name="Bowman J.P."/>
        </authorList>
    </citation>
    <scope>NUCLEOTIDE SEQUENCE [LARGE SCALE GENOMIC DNA]</scope>
    <source>
        <strain evidence="1 2">JCM 31606</strain>
    </source>
</reference>
<dbReference type="PANTHER" id="PTHR34235">
    <property type="entry name" value="SLR1203 PROTEIN-RELATED"/>
    <property type="match status" value="1"/>
</dbReference>
<dbReference type="RefSeq" id="WP_258814346.1">
    <property type="nucleotide sequence ID" value="NZ_JANUGU010000014.1"/>
</dbReference>
<dbReference type="InterPro" id="IPR002636">
    <property type="entry name" value="DUF29"/>
</dbReference>
<name>A0ABT2D744_9BURK</name>
<keyword evidence="2" id="KW-1185">Reference proteome</keyword>
<dbReference type="Gene3D" id="1.20.1220.20">
    <property type="entry name" value="Uncharcterised protein PF01724"/>
    <property type="match status" value="1"/>
</dbReference>
<dbReference type="Pfam" id="PF01724">
    <property type="entry name" value="DUF29"/>
    <property type="match status" value="1"/>
</dbReference>
<evidence type="ECO:0000313" key="2">
    <source>
        <dbReference type="Proteomes" id="UP001204621"/>
    </source>
</evidence>
<organism evidence="1 2">
    <name type="scientific">Massilia terrae</name>
    <dbReference type="NCBI Taxonomy" id="1811224"/>
    <lineage>
        <taxon>Bacteria</taxon>
        <taxon>Pseudomonadati</taxon>
        <taxon>Pseudomonadota</taxon>
        <taxon>Betaproteobacteria</taxon>
        <taxon>Burkholderiales</taxon>
        <taxon>Oxalobacteraceae</taxon>
        <taxon>Telluria group</taxon>
        <taxon>Massilia</taxon>
    </lineage>
</organism>
<gene>
    <name evidence="1" type="ORF">NX778_24040</name>
</gene>
<sequence>MKTPYDNDVVAWAKEQAALLRAGNLKEIDVLNIAEEIEDVGKSVQHELASRLAVLLAHLLKWKFQQRLRGNSWKRTIREQRRGIVRCLRSSPSLKHTLSNRAWLDGVWSEATQQAEQQTSLIFPDAWIWSFSQVMDTGFFPD</sequence>